<keyword evidence="6" id="KW-0863">Zinc-finger</keyword>
<dbReference type="Proteomes" id="UP000286415">
    <property type="component" value="Unassembled WGS sequence"/>
</dbReference>
<dbReference type="PANTHER" id="PTHR28670">
    <property type="entry name" value="UV-STIMULATED SCAFFOLD PROTEIN A"/>
    <property type="match status" value="1"/>
</dbReference>
<evidence type="ECO:0000256" key="9">
    <source>
        <dbReference type="ARBA" id="ARBA00023204"/>
    </source>
</evidence>
<dbReference type="OrthoDB" id="295715at2759"/>
<evidence type="ECO:0000256" key="1">
    <source>
        <dbReference type="ARBA" id="ARBA00004286"/>
    </source>
</evidence>
<dbReference type="AlphaFoldDB" id="A0A419PGG3"/>
<keyword evidence="3" id="KW-0158">Chromosome</keyword>
<feature type="compositionally biased region" description="Acidic residues" evidence="10">
    <location>
        <begin position="478"/>
        <end position="491"/>
    </location>
</feature>
<evidence type="ECO:0000256" key="2">
    <source>
        <dbReference type="ARBA" id="ARBA00009240"/>
    </source>
</evidence>
<evidence type="ECO:0000256" key="4">
    <source>
        <dbReference type="ARBA" id="ARBA00022723"/>
    </source>
</evidence>
<keyword evidence="5" id="KW-0227">DNA damage</keyword>
<organism evidence="12 13">
    <name type="scientific">Clonorchis sinensis</name>
    <name type="common">Chinese liver fluke</name>
    <dbReference type="NCBI Taxonomy" id="79923"/>
    <lineage>
        <taxon>Eukaryota</taxon>
        <taxon>Metazoa</taxon>
        <taxon>Spiralia</taxon>
        <taxon>Lophotrochozoa</taxon>
        <taxon>Platyhelminthes</taxon>
        <taxon>Trematoda</taxon>
        <taxon>Digenea</taxon>
        <taxon>Opisthorchiida</taxon>
        <taxon>Opisthorchiata</taxon>
        <taxon>Opisthorchiidae</taxon>
        <taxon>Clonorchis</taxon>
    </lineage>
</organism>
<dbReference type="GO" id="GO:0000993">
    <property type="term" value="F:RNA polymerase II complex binding"/>
    <property type="evidence" value="ECO:0007669"/>
    <property type="project" value="TreeGrafter"/>
</dbReference>
<keyword evidence="9" id="KW-0234">DNA repair</keyword>
<dbReference type="EMBL" id="NIRI02000056">
    <property type="protein sequence ID" value="KAG5442859.1"/>
    <property type="molecule type" value="Genomic_DNA"/>
</dbReference>
<keyword evidence="4" id="KW-0479">Metal-binding</keyword>
<evidence type="ECO:0000256" key="7">
    <source>
        <dbReference type="ARBA" id="ARBA00022833"/>
    </source>
</evidence>
<evidence type="ECO:0000256" key="6">
    <source>
        <dbReference type="ARBA" id="ARBA00022771"/>
    </source>
</evidence>
<feature type="region of interest" description="Disordered" evidence="10">
    <location>
        <begin position="613"/>
        <end position="645"/>
    </location>
</feature>
<protein>
    <submittedName>
        <fullName evidence="12">UV-stimulated scaffold protein A</fullName>
    </submittedName>
</protein>
<dbReference type="InterPro" id="IPR049431">
    <property type="entry name" value="UVSSA_C"/>
</dbReference>
<evidence type="ECO:0000256" key="10">
    <source>
        <dbReference type="SAM" id="MobiDB-lite"/>
    </source>
</evidence>
<reference evidence="12 13" key="1">
    <citation type="journal article" date="2018" name="Biotechnol. Adv.">
        <title>Improved genomic resources and new bioinformatic workflow for the carcinogenic parasite Clonorchis sinensis: Biotechnological implications.</title>
        <authorList>
            <person name="Wang D."/>
            <person name="Korhonen P.K."/>
            <person name="Gasser R.B."/>
            <person name="Young N.D."/>
        </authorList>
    </citation>
    <scope>NUCLEOTIDE SEQUENCE [LARGE SCALE GENOMIC DNA]</scope>
    <source>
        <strain evidence="12">Cs-k2</strain>
    </source>
</reference>
<keyword evidence="8" id="KW-0175">Coiled coil</keyword>
<evidence type="ECO:0000313" key="12">
    <source>
        <dbReference type="EMBL" id="KAG5442859.1"/>
    </source>
</evidence>
<evidence type="ECO:0000256" key="8">
    <source>
        <dbReference type="ARBA" id="ARBA00023054"/>
    </source>
</evidence>
<name>A0A419PGG3_CLOSI</name>
<feature type="region of interest" description="Disordered" evidence="10">
    <location>
        <begin position="464"/>
        <end position="498"/>
    </location>
</feature>
<comment type="similarity">
    <text evidence="2">Belongs to the UVSSA family.</text>
</comment>
<dbReference type="InterPro" id="IPR049408">
    <property type="entry name" value="UVSSA_N_a-solenoid_rpt"/>
</dbReference>
<dbReference type="Pfam" id="PF09740">
    <property type="entry name" value="DUF2043"/>
    <property type="match status" value="1"/>
</dbReference>
<proteinExistence type="inferred from homology"/>
<evidence type="ECO:0000313" key="13">
    <source>
        <dbReference type="Proteomes" id="UP000286415"/>
    </source>
</evidence>
<keyword evidence="7" id="KW-0862">Zinc</keyword>
<evidence type="ECO:0000256" key="5">
    <source>
        <dbReference type="ARBA" id="ARBA00022763"/>
    </source>
</evidence>
<keyword evidence="13" id="KW-1185">Reference proteome</keyword>
<dbReference type="InterPro" id="IPR018610">
    <property type="entry name" value="UVSSA"/>
</dbReference>
<dbReference type="STRING" id="79923.A0A419PGG3"/>
<gene>
    <name evidence="12" type="ORF">CSKR_113276</name>
</gene>
<dbReference type="InParanoid" id="A0A419PGG3"/>
<evidence type="ECO:0000259" key="11">
    <source>
        <dbReference type="Pfam" id="PF09740"/>
    </source>
</evidence>
<sequence>MSDPKEQSCFLKDLKPNMKRVNCIFIVLELAKISVLPRLSPMDRLPFLVDKMTTCGNLRPDIALVRELCECCCQEVGTVRQIFRLITVQLRRPHAQIRLGSLKLLSDLSSPSFLLTHASGSADPSTVRNVCKMVRDLILTHLQDLQTHCLGADPEAPSLPPPPSAAKEMQVFAINLLLDWEEQLQNGRFPTRYTSDFGVHTLPDPQPLTWIPSSLARGQFKGLLRFLRSGEVNKPSRTLNGSSSLIAVKKLFLELDRKRSTERQRLLASQEAEAVTARRHLKRCLTRISALSDQIEENLTSLASVLELLVPDPFQQSCGDVNRSDDIGEPEISVPLASGEHNRAHGRLFGSSSGLGLGAEGIEIRLPCVPGSSGQIRVPIIRDDNTRVLEESAQEHAKLARERHEPLLYSWLQTLESAEATAIDQTLRSQCATQTTRVQNWLSRLKKLTHLFYDRIMFVNSETDNHQTGTSDDHQDDSVDSSDTSDFEEVEPVTTTPKPVSAITVFDKDISCASKFDQPESVNSTTLDFLQEKPHEQTDLSDGANNTRCSSEIAIPPKIETPLPYSSASIDLPSKSTVVWRANESLHRFWRPIHPDEYEAPPEYMAQAISASSALDPPPNESTATVVESTDSLPETAETEATDRATHSVVQNTLACWAPLLSGKLCPRRDLSGRCPIHGRIVKRDPVDGRPVDPKDRESLHAEAAEARQARAHARVAAAKSQARRRYPGLVNLNKRPDTTYSRLKSRVLNKKALHRVVDTLEAEDQQSIANRFSDNFVHAVNPK</sequence>
<dbReference type="GO" id="GO:0008270">
    <property type="term" value="F:zinc ion binding"/>
    <property type="evidence" value="ECO:0007669"/>
    <property type="project" value="UniProtKB-KW"/>
</dbReference>
<dbReference type="Pfam" id="PF20867">
    <property type="entry name" value="UVSSA_N"/>
    <property type="match status" value="1"/>
</dbReference>
<dbReference type="PANTHER" id="PTHR28670:SF1">
    <property type="entry name" value="UV-STIMULATED SCAFFOLD PROTEIN A"/>
    <property type="match status" value="1"/>
</dbReference>
<dbReference type="GO" id="GO:0005694">
    <property type="term" value="C:chromosome"/>
    <property type="evidence" value="ECO:0007669"/>
    <property type="project" value="UniProtKB-SubCell"/>
</dbReference>
<feature type="compositionally biased region" description="Polar residues" evidence="10">
    <location>
        <begin position="621"/>
        <end position="633"/>
    </location>
</feature>
<dbReference type="GO" id="GO:0009411">
    <property type="term" value="P:response to UV"/>
    <property type="evidence" value="ECO:0007669"/>
    <property type="project" value="InterPro"/>
</dbReference>
<comment type="caution">
    <text evidence="12">The sequence shown here is derived from an EMBL/GenBank/DDBJ whole genome shotgun (WGS) entry which is preliminary data.</text>
</comment>
<feature type="domain" description="UV-stimulated scaffold protein A C-terminal" evidence="11">
    <location>
        <begin position="650"/>
        <end position="693"/>
    </location>
</feature>
<dbReference type="GO" id="GO:0006283">
    <property type="term" value="P:transcription-coupled nucleotide-excision repair"/>
    <property type="evidence" value="ECO:0007669"/>
    <property type="project" value="TreeGrafter"/>
</dbReference>
<comment type="subcellular location">
    <subcellularLocation>
        <location evidence="1">Chromosome</location>
    </subcellularLocation>
</comment>
<accession>A0A419PGG3</accession>
<reference evidence="12 13" key="2">
    <citation type="journal article" date="2021" name="Genomics">
        <title>High-quality reference genome for Clonorchis sinensis.</title>
        <authorList>
            <person name="Young N.D."/>
            <person name="Stroehlein A.J."/>
            <person name="Kinkar L."/>
            <person name="Wang T."/>
            <person name="Sohn W.M."/>
            <person name="Chang B.C.H."/>
            <person name="Kaur P."/>
            <person name="Weisz D."/>
            <person name="Dudchenko O."/>
            <person name="Aiden E.L."/>
            <person name="Korhonen P.K."/>
            <person name="Gasser R.B."/>
        </authorList>
    </citation>
    <scope>NUCLEOTIDE SEQUENCE [LARGE SCALE GENOMIC DNA]</scope>
    <source>
        <strain evidence="12">Cs-k2</strain>
    </source>
</reference>
<evidence type="ECO:0000256" key="3">
    <source>
        <dbReference type="ARBA" id="ARBA00022454"/>
    </source>
</evidence>